<name>A0A078AJS2_STYLE</name>
<dbReference type="InParanoid" id="A0A078AJS2"/>
<reference evidence="1 2" key="1">
    <citation type="submission" date="2014-06" db="EMBL/GenBank/DDBJ databases">
        <authorList>
            <person name="Swart Estienne"/>
        </authorList>
    </citation>
    <scope>NUCLEOTIDE SEQUENCE [LARGE SCALE GENOMIC DNA]</scope>
    <source>
        <strain evidence="1 2">130c</strain>
    </source>
</reference>
<evidence type="ECO:0000313" key="1">
    <source>
        <dbReference type="EMBL" id="CDW82630.1"/>
    </source>
</evidence>
<evidence type="ECO:0000313" key="2">
    <source>
        <dbReference type="Proteomes" id="UP000039865"/>
    </source>
</evidence>
<protein>
    <submittedName>
        <fullName evidence="1">Uncharacterized protein</fullName>
    </submittedName>
</protein>
<sequence length="416" mass="48358">MASIMDVHQGNQEKLIFIGTILQKKQLQIKAKAIPPYEFQFDQAYLQLILSRAKIFVGYNILNMNEGPALLLAHGKFISVFSVDNQKWVNHVEFESDIQYLIRHKSLNGGTVTSILLHDGSLYCDLLTILQKVQKIEKNLLTCKINGKIMRYTADTWQYLTLYANIMREKQSDIICIVQGKEQVIVENTKSTAAVALLKVSNDSNLRLVIQIGNEMTIYLEKVTGQEVKLEQIRKFKDISSFILHSALSYDINDHLVFFDKTDCFLIKFHDEEKDEEKKYEWIRDTKKYEMGCQTLFEWGKGLERLTFLNSVTTMIITPILHLNENKLMGIPIRNFISQKIIGDQIIKLELNGEIYSWNIFTGKFLKKSKILNFDIPKYAIPTYQQNDLGKTLMKSREQVTVEKDKEHEFFLPCFR</sequence>
<gene>
    <name evidence="1" type="primary">Contig8328.g8878</name>
    <name evidence="1" type="ORF">STYLEM_11663</name>
</gene>
<dbReference type="EMBL" id="CCKQ01011091">
    <property type="protein sequence ID" value="CDW82630.1"/>
    <property type="molecule type" value="Genomic_DNA"/>
</dbReference>
<keyword evidence="2" id="KW-1185">Reference proteome</keyword>
<proteinExistence type="predicted"/>
<dbReference type="AlphaFoldDB" id="A0A078AJS2"/>
<accession>A0A078AJS2</accession>
<dbReference type="Proteomes" id="UP000039865">
    <property type="component" value="Unassembled WGS sequence"/>
</dbReference>
<organism evidence="1 2">
    <name type="scientific">Stylonychia lemnae</name>
    <name type="common">Ciliate</name>
    <dbReference type="NCBI Taxonomy" id="5949"/>
    <lineage>
        <taxon>Eukaryota</taxon>
        <taxon>Sar</taxon>
        <taxon>Alveolata</taxon>
        <taxon>Ciliophora</taxon>
        <taxon>Intramacronucleata</taxon>
        <taxon>Spirotrichea</taxon>
        <taxon>Stichotrichia</taxon>
        <taxon>Sporadotrichida</taxon>
        <taxon>Oxytrichidae</taxon>
        <taxon>Stylonychinae</taxon>
        <taxon>Stylonychia</taxon>
    </lineage>
</organism>